<dbReference type="Proteomes" id="UP001165136">
    <property type="component" value="Unassembled WGS sequence"/>
</dbReference>
<dbReference type="InterPro" id="IPR038332">
    <property type="entry name" value="PPE_sf"/>
</dbReference>
<evidence type="ECO:0000313" key="2">
    <source>
        <dbReference type="EMBL" id="GLY67491.1"/>
    </source>
</evidence>
<reference evidence="2" key="1">
    <citation type="submission" date="2023-03" db="EMBL/GenBank/DDBJ databases">
        <title>Amycolatopsis taiwanensis NBRC 103393.</title>
        <authorList>
            <person name="Ichikawa N."/>
            <person name="Sato H."/>
            <person name="Tonouchi N."/>
        </authorList>
    </citation>
    <scope>NUCLEOTIDE SEQUENCE</scope>
    <source>
        <strain evidence="2">NBRC 103393</strain>
    </source>
</reference>
<sequence length="450" mass="42148">MANGALTDAAKGAAVGTVIMPGAGTVVGGAVGGLVGLFSGGPQAQQHQTSVGGQTLDARQIYQQITGGQGPESLQNGATAATNLQGKHSDRANQIAALNQEMDAAWQGGSGQAAQAGGHPLEIWLNDSSQNLGKSSTYISQQASDFSTVAQRVQPLPENPPSMGFLDHINPWSDKDSEIKEYNQKGQQNVDAFNAYYQASAQNAAGMPQYKAWTGNPISDGGGGNGGGGNGGGGGTGGGGGFGGGGGTGGGGGFGGGGGAGGIGTGGGGAGGIGSGGHGGAGGIGGIGSGAGGSGAGGIGSGGYTPPSWNDTTAAGYTPPNTNFTSGLGPNNFSPSSFGPGGGSGAGDASGIGGFGPGGAGSMSAGSTTGAAPGSASAAGGAGGAYGAAGARPGAAGAAGRSGMSGMGGAHGGRGEGAEDEEHQTKYLVSEDPNELFGTDELTAPPVIGE</sequence>
<keyword evidence="3" id="KW-1185">Reference proteome</keyword>
<accession>A0A9W6VIH4</accession>
<dbReference type="SUPFAM" id="SSF140459">
    <property type="entry name" value="PE/PPE dimer-like"/>
    <property type="match status" value="1"/>
</dbReference>
<gene>
    <name evidence="2" type="ORF">Atai01_41100</name>
</gene>
<dbReference type="EMBL" id="BSTI01000008">
    <property type="protein sequence ID" value="GLY67491.1"/>
    <property type="molecule type" value="Genomic_DNA"/>
</dbReference>
<feature type="compositionally biased region" description="Low complexity" evidence="1">
    <location>
        <begin position="362"/>
        <end position="379"/>
    </location>
</feature>
<proteinExistence type="predicted"/>
<feature type="compositionally biased region" description="Low complexity" evidence="1">
    <location>
        <begin position="388"/>
        <end position="402"/>
    </location>
</feature>
<feature type="compositionally biased region" description="Gly residues" evidence="1">
    <location>
        <begin position="403"/>
        <end position="412"/>
    </location>
</feature>
<evidence type="ECO:0000313" key="3">
    <source>
        <dbReference type="Proteomes" id="UP001165136"/>
    </source>
</evidence>
<evidence type="ECO:0008006" key="4">
    <source>
        <dbReference type="Google" id="ProtNLM"/>
    </source>
</evidence>
<comment type="caution">
    <text evidence="2">The sequence shown here is derived from an EMBL/GenBank/DDBJ whole genome shotgun (WGS) entry which is preliminary data.</text>
</comment>
<feature type="region of interest" description="Disordered" evidence="1">
    <location>
        <begin position="302"/>
        <end position="450"/>
    </location>
</feature>
<feature type="compositionally biased region" description="Gly residues" evidence="1">
    <location>
        <begin position="339"/>
        <end position="361"/>
    </location>
</feature>
<dbReference type="AlphaFoldDB" id="A0A9W6VIH4"/>
<feature type="compositionally biased region" description="Polar residues" evidence="1">
    <location>
        <begin position="307"/>
        <end position="332"/>
    </location>
</feature>
<dbReference type="Gene3D" id="1.20.1260.20">
    <property type="entry name" value="PPE superfamily"/>
    <property type="match status" value="1"/>
</dbReference>
<evidence type="ECO:0000256" key="1">
    <source>
        <dbReference type="SAM" id="MobiDB-lite"/>
    </source>
</evidence>
<name>A0A9W6VIH4_9PSEU</name>
<dbReference type="RefSeq" id="WP_285487827.1">
    <property type="nucleotide sequence ID" value="NZ_BSTI01000008.1"/>
</dbReference>
<organism evidence="2 3">
    <name type="scientific">Amycolatopsis taiwanensis</name>
    <dbReference type="NCBI Taxonomy" id="342230"/>
    <lineage>
        <taxon>Bacteria</taxon>
        <taxon>Bacillati</taxon>
        <taxon>Actinomycetota</taxon>
        <taxon>Actinomycetes</taxon>
        <taxon>Pseudonocardiales</taxon>
        <taxon>Pseudonocardiaceae</taxon>
        <taxon>Amycolatopsis</taxon>
    </lineage>
</organism>
<protein>
    <recommendedName>
        <fullName evidence="4">PPE family domain-containing protein</fullName>
    </recommendedName>
</protein>